<evidence type="ECO:0000256" key="1">
    <source>
        <dbReference type="ARBA" id="ARBA00010568"/>
    </source>
</evidence>
<feature type="region of interest" description="Disordered" evidence="2">
    <location>
        <begin position="1"/>
        <end position="22"/>
    </location>
</feature>
<sequence>MMPKSHSGDGYISDESDFFGDDNQKHEAENIANAFSKIDFHQQWSFLQRSVTAKAYTATQLLDPVVSRPSTPVPKGPRINPYEGQEDAWQLHETADEFLERVPPLNNQYLDWLWVANPYAKKADKFGDEGGNRDHPQFMKRGIELLEDFKERKARKERPRPDDLKKAILELATENGITNGKWLLFVTTDYVNTVWRTVVKATIEDRLGNGAKIAAQDKATGGPRVICIYTNDFNDREDIRRVVKELRELKCLHKDEKQSIWYKCDAYTYLSIMSGNEYGLKASLYGSADILTNRDLVVKPVDKGKRKASQASLGKFFSPERKRRAA</sequence>
<dbReference type="OrthoDB" id="10067381at2759"/>
<accession>A0A6A6UIZ4</accession>
<reference evidence="3" key="1">
    <citation type="journal article" date="2020" name="Stud. Mycol.">
        <title>101 Dothideomycetes genomes: a test case for predicting lifestyles and emergence of pathogens.</title>
        <authorList>
            <person name="Haridas S."/>
            <person name="Albert R."/>
            <person name="Binder M."/>
            <person name="Bloem J."/>
            <person name="Labutti K."/>
            <person name="Salamov A."/>
            <person name="Andreopoulos B."/>
            <person name="Baker S."/>
            <person name="Barry K."/>
            <person name="Bills G."/>
            <person name="Bluhm B."/>
            <person name="Cannon C."/>
            <person name="Castanera R."/>
            <person name="Culley D."/>
            <person name="Daum C."/>
            <person name="Ezra D."/>
            <person name="Gonzalez J."/>
            <person name="Henrissat B."/>
            <person name="Kuo A."/>
            <person name="Liang C."/>
            <person name="Lipzen A."/>
            <person name="Lutzoni F."/>
            <person name="Magnuson J."/>
            <person name="Mondo S."/>
            <person name="Nolan M."/>
            <person name="Ohm R."/>
            <person name="Pangilinan J."/>
            <person name="Park H.-J."/>
            <person name="Ramirez L."/>
            <person name="Alfaro M."/>
            <person name="Sun H."/>
            <person name="Tritt A."/>
            <person name="Yoshinaga Y."/>
            <person name="Zwiers L.-H."/>
            <person name="Turgeon B."/>
            <person name="Goodwin S."/>
            <person name="Spatafora J."/>
            <person name="Crous P."/>
            <person name="Grigoriev I."/>
        </authorList>
    </citation>
    <scope>NUCLEOTIDE SEQUENCE</scope>
    <source>
        <strain evidence="3">CBS 115976</strain>
    </source>
</reference>
<dbReference type="PANTHER" id="PTHR31977:SF1">
    <property type="entry name" value="UPF0696 PROTEIN C11ORF68"/>
    <property type="match status" value="1"/>
</dbReference>
<dbReference type="AlphaFoldDB" id="A0A6A6UIZ4"/>
<dbReference type="Pfam" id="PF08939">
    <property type="entry name" value="Bles03"/>
    <property type="match status" value="1"/>
</dbReference>
<dbReference type="SUPFAM" id="SSF55418">
    <property type="entry name" value="eIF4e-like"/>
    <property type="match status" value="1"/>
</dbReference>
<keyword evidence="4" id="KW-1185">Reference proteome</keyword>
<organism evidence="3 4">
    <name type="scientific">Microthyrium microscopicum</name>
    <dbReference type="NCBI Taxonomy" id="703497"/>
    <lineage>
        <taxon>Eukaryota</taxon>
        <taxon>Fungi</taxon>
        <taxon>Dikarya</taxon>
        <taxon>Ascomycota</taxon>
        <taxon>Pezizomycotina</taxon>
        <taxon>Dothideomycetes</taxon>
        <taxon>Dothideomycetes incertae sedis</taxon>
        <taxon>Microthyriales</taxon>
        <taxon>Microthyriaceae</taxon>
        <taxon>Microthyrium</taxon>
    </lineage>
</organism>
<dbReference type="EMBL" id="MU004233">
    <property type="protein sequence ID" value="KAF2671038.1"/>
    <property type="molecule type" value="Genomic_DNA"/>
</dbReference>
<evidence type="ECO:0000256" key="2">
    <source>
        <dbReference type="SAM" id="MobiDB-lite"/>
    </source>
</evidence>
<evidence type="ECO:0000313" key="4">
    <source>
        <dbReference type="Proteomes" id="UP000799302"/>
    </source>
</evidence>
<comment type="similarity">
    <text evidence="1">Belongs to the UPF0696 family.</text>
</comment>
<dbReference type="Proteomes" id="UP000799302">
    <property type="component" value="Unassembled WGS sequence"/>
</dbReference>
<dbReference type="InterPro" id="IPR023398">
    <property type="entry name" value="TIF_eIF4e-like"/>
</dbReference>
<name>A0A6A6UIZ4_9PEZI</name>
<dbReference type="Gene3D" id="3.30.760.10">
    <property type="entry name" value="RNA Cap, Translation Initiation Factor Eif4e"/>
    <property type="match status" value="1"/>
</dbReference>
<feature type="region of interest" description="Disordered" evidence="2">
    <location>
        <begin position="303"/>
        <end position="326"/>
    </location>
</feature>
<protein>
    <submittedName>
        <fullName evidence="3">DUF1917-domain-containing protein</fullName>
    </submittedName>
</protein>
<gene>
    <name evidence="3" type="ORF">BT63DRAFT_206614</name>
</gene>
<proteinExistence type="inferred from homology"/>
<dbReference type="PANTHER" id="PTHR31977">
    <property type="entry name" value="UPF0696 PROTEIN C11ORF68"/>
    <property type="match status" value="1"/>
</dbReference>
<evidence type="ECO:0000313" key="3">
    <source>
        <dbReference type="EMBL" id="KAF2671038.1"/>
    </source>
</evidence>
<dbReference type="InterPro" id="IPR015034">
    <property type="entry name" value="Bles03"/>
</dbReference>